<evidence type="ECO:0000256" key="1">
    <source>
        <dbReference type="ARBA" id="ARBA00007129"/>
    </source>
</evidence>
<sequence length="1058" mass="120257">MNNSSSKQQIFPGSGMTEATEDNNSIRQEYTSVARDLASEESNQKEAQSDVGMSRQSVPLKTTAISQSLLSTPMISKIAIEFDNLEDNVGIGKIPPTEKETLIVSSGVQSQNQSTDGDRDELARETKEDLRSGNEETADVNGRRIRSVLPAESTVEVNQHQSIITLPIDSLHWLASFLLPSEWSKFGECSKASNRICREIFKRVKMHGFRCATEVLSAWAVCQQSDAKELCALYIRAGVPIYPISLGHSYHTLIWRMSLETNESHCKTDTQTTLNGLEAELPLFDRFFVERSDFRSRERLQFRHSYLEEKALHTLALEAEKTCRPGMQMFRRQVSMNSTTNSRIRDRVTLGPHASAERSTPSAVSIVSQTLKRSNSQSNFGQQTPKVPLQVHRHLLDQHLLGKKSVDDNDGTMMAPMMSLSADFFHPHFSFRPVWGKAKSKENSASSPSKPTMLTENLLPAWNDALRGRAEFDDGELESEDSDDPLVRHVEIMNEAPIDQIHHDEESLRSIPISSQIPMISPVIPRFCTDVLSNVDLEVYSAGTLLGKEENKHRAEARRKTQYLCSKYQKRLDRHMIKNDFHGFDECMLDFWDELFTQSSGIHYYDRHTPVPRLSLLHKFLTTPCPKAIGIVQCEIERIKLSSKKKGVDMKGRFFPTYEYRLFIRHRPRAENECPRKDTILMTARIRGRRQPGTSGPQLASKKGSNNYFICLPSKEDFDRHYRDVNGKISPNFGAMNGAGVFEENVPCNLLLGRLQSNFIGTEFQIFTPRSGQIDLSQQQKQEDILSLSASPQHNKLKPTSSLKQKKSFRRRLSMRRDASEDERDQSASVIDDFSNRQNQQHRSLRRSCSSGELKYRHSRNNRRAIANTNEAFGLQPLEDEAGAITYTANLLGSRPRIMDVCIPKVRTSCDTDFRQNEVSSDVDQQTGGQRMIDRLKQMQQRTDNEEHEREPSQTEPVTETEHRHAPTNDFGLLALQNRPPWWNVELGSFVLNFGGRVSVASVKNFQLCDKNDQDYIMLQFGRIQGRHSFTMDFQYPLTAVQAFAIAISSLQSKISFG</sequence>
<proteinExistence type="inferred from homology"/>
<accession>A0AAD2CX07</accession>
<dbReference type="Pfam" id="PF01167">
    <property type="entry name" value="Tub"/>
    <property type="match status" value="1"/>
</dbReference>
<feature type="region of interest" description="Disordered" evidence="2">
    <location>
        <begin position="351"/>
        <end position="384"/>
    </location>
</feature>
<evidence type="ECO:0000313" key="5">
    <source>
        <dbReference type="Proteomes" id="UP001295423"/>
    </source>
</evidence>
<dbReference type="InterPro" id="IPR025659">
    <property type="entry name" value="Tubby-like_C"/>
</dbReference>
<dbReference type="Gene3D" id="3.20.90.10">
    <property type="entry name" value="Tubby Protein, Chain A"/>
    <property type="match status" value="1"/>
</dbReference>
<keyword evidence="5" id="KW-1185">Reference proteome</keyword>
<feature type="compositionally biased region" description="Polar residues" evidence="2">
    <location>
        <begin position="836"/>
        <end position="851"/>
    </location>
</feature>
<comment type="similarity">
    <text evidence="1">Belongs to the TUB family.</text>
</comment>
<protein>
    <recommendedName>
        <fullName evidence="3">Tubby C-terminal domain-containing protein</fullName>
    </recommendedName>
</protein>
<reference evidence="4" key="1">
    <citation type="submission" date="2023-08" db="EMBL/GenBank/DDBJ databases">
        <authorList>
            <person name="Audoor S."/>
            <person name="Bilcke G."/>
        </authorList>
    </citation>
    <scope>NUCLEOTIDE SEQUENCE</scope>
</reference>
<dbReference type="AlphaFoldDB" id="A0AAD2CX07"/>
<dbReference type="PANTHER" id="PTHR16517:SF7">
    <property type="entry name" value="PROTEIN KING TUBBY"/>
    <property type="match status" value="1"/>
</dbReference>
<feature type="compositionally biased region" description="Polar residues" evidence="2">
    <location>
        <begin position="790"/>
        <end position="803"/>
    </location>
</feature>
<dbReference type="SUPFAM" id="SSF54518">
    <property type="entry name" value="Tubby C-terminal domain-like"/>
    <property type="match status" value="1"/>
</dbReference>
<feature type="region of interest" description="Disordered" evidence="2">
    <location>
        <begin position="939"/>
        <end position="964"/>
    </location>
</feature>
<feature type="domain" description="Tubby C-terminal" evidence="3">
    <location>
        <begin position="875"/>
        <end position="1052"/>
    </location>
</feature>
<feature type="compositionally biased region" description="Polar residues" evidence="2">
    <location>
        <begin position="1"/>
        <end position="11"/>
    </location>
</feature>
<evidence type="ECO:0000313" key="4">
    <source>
        <dbReference type="EMBL" id="CAJ1946127.1"/>
    </source>
</evidence>
<dbReference type="PANTHER" id="PTHR16517">
    <property type="entry name" value="TUBBY-RELATED"/>
    <property type="match status" value="1"/>
</dbReference>
<gene>
    <name evidence="4" type="ORF">CYCCA115_LOCUS10268</name>
</gene>
<feature type="region of interest" description="Disordered" evidence="2">
    <location>
        <begin position="790"/>
        <end position="855"/>
    </location>
</feature>
<feature type="region of interest" description="Disordered" evidence="2">
    <location>
        <begin position="105"/>
        <end position="139"/>
    </location>
</feature>
<evidence type="ECO:0000259" key="3">
    <source>
        <dbReference type="Pfam" id="PF01167"/>
    </source>
</evidence>
<comment type="caution">
    <text evidence="4">The sequence shown here is derived from an EMBL/GenBank/DDBJ whole genome shotgun (WGS) entry which is preliminary data.</text>
</comment>
<feature type="compositionally biased region" description="Polar residues" evidence="2">
    <location>
        <begin position="105"/>
        <end position="115"/>
    </location>
</feature>
<evidence type="ECO:0000256" key="2">
    <source>
        <dbReference type="SAM" id="MobiDB-lite"/>
    </source>
</evidence>
<feature type="compositionally biased region" description="Polar residues" evidence="2">
    <location>
        <begin position="357"/>
        <end position="384"/>
    </location>
</feature>
<dbReference type="InterPro" id="IPR000007">
    <property type="entry name" value="Tubby_C"/>
</dbReference>
<name>A0AAD2CX07_9STRA</name>
<feature type="compositionally biased region" description="Basic and acidic residues" evidence="2">
    <location>
        <begin position="939"/>
        <end position="953"/>
    </location>
</feature>
<feature type="region of interest" description="Disordered" evidence="2">
    <location>
        <begin position="1"/>
        <end position="56"/>
    </location>
</feature>
<dbReference type="EMBL" id="CAKOGP040001602">
    <property type="protein sequence ID" value="CAJ1946127.1"/>
    <property type="molecule type" value="Genomic_DNA"/>
</dbReference>
<feature type="compositionally biased region" description="Basic residues" evidence="2">
    <location>
        <begin position="804"/>
        <end position="814"/>
    </location>
</feature>
<feature type="compositionally biased region" description="Basic and acidic residues" evidence="2">
    <location>
        <begin position="116"/>
        <end position="134"/>
    </location>
</feature>
<organism evidence="4 5">
    <name type="scientific">Cylindrotheca closterium</name>
    <dbReference type="NCBI Taxonomy" id="2856"/>
    <lineage>
        <taxon>Eukaryota</taxon>
        <taxon>Sar</taxon>
        <taxon>Stramenopiles</taxon>
        <taxon>Ochrophyta</taxon>
        <taxon>Bacillariophyta</taxon>
        <taxon>Bacillariophyceae</taxon>
        <taxon>Bacillariophycidae</taxon>
        <taxon>Bacillariales</taxon>
        <taxon>Bacillariaceae</taxon>
        <taxon>Cylindrotheca</taxon>
    </lineage>
</organism>
<dbReference type="Proteomes" id="UP001295423">
    <property type="component" value="Unassembled WGS sequence"/>
</dbReference>
<feature type="compositionally biased region" description="Polar residues" evidence="2">
    <location>
        <begin position="22"/>
        <end position="31"/>
    </location>
</feature>